<evidence type="ECO:0000313" key="2">
    <source>
        <dbReference type="Proteomes" id="UP000316225"/>
    </source>
</evidence>
<organism evidence="1 2">
    <name type="scientific">Paracoccus sulfuroxidans</name>
    <dbReference type="NCBI Taxonomy" id="384678"/>
    <lineage>
        <taxon>Bacteria</taxon>
        <taxon>Pseudomonadati</taxon>
        <taxon>Pseudomonadota</taxon>
        <taxon>Alphaproteobacteria</taxon>
        <taxon>Rhodobacterales</taxon>
        <taxon>Paracoccaceae</taxon>
        <taxon>Paracoccus</taxon>
    </lineage>
</organism>
<dbReference type="RefSeq" id="WP_199756660.1">
    <property type="nucleotide sequence ID" value="NZ_VLKU01000022.1"/>
</dbReference>
<keyword evidence="2" id="KW-1185">Reference proteome</keyword>
<gene>
    <name evidence="1" type="ORF">IQ24_03994</name>
</gene>
<name>A0A562N4C3_9RHOB</name>
<evidence type="ECO:0008006" key="3">
    <source>
        <dbReference type="Google" id="ProtNLM"/>
    </source>
</evidence>
<dbReference type="Proteomes" id="UP000316225">
    <property type="component" value="Unassembled WGS sequence"/>
</dbReference>
<accession>A0A562N4C3</accession>
<sequence length="256" mass="28567">MQNSVTPPDPRSKGHWVQTERKAHEAWADLIRKSPLAAQVMHVLTARVGENNAVVISQKNLARLVKGSERGVRNALQLLSDDNWIEIRQIGGRGTVNAHVINDRVAWSGKRDGIRYSLFSANVIISDDEQPDVTEIDQLSPLRRLPMIGENQLPSGPGLPPPSQPFLDDLAPDLPATGHHNASSIPPEVAQAIRWWHRLPAEKVREWCSLVGDTLEVLGDDGLPEERPRPTVEIAVDAYRMNSEIQSYVQDRPHDR</sequence>
<proteinExistence type="predicted"/>
<protein>
    <recommendedName>
        <fullName evidence="3">Helix-turn-helix protein</fullName>
    </recommendedName>
</protein>
<reference evidence="1 2" key="1">
    <citation type="journal article" date="2015" name="Stand. Genomic Sci.">
        <title>Genomic Encyclopedia of Bacterial and Archaeal Type Strains, Phase III: the genomes of soil and plant-associated and newly described type strains.</title>
        <authorList>
            <person name="Whitman W.B."/>
            <person name="Woyke T."/>
            <person name="Klenk H.P."/>
            <person name="Zhou Y."/>
            <person name="Lilburn T.G."/>
            <person name="Beck B.J."/>
            <person name="De Vos P."/>
            <person name="Vandamme P."/>
            <person name="Eisen J.A."/>
            <person name="Garrity G."/>
            <person name="Hugenholtz P."/>
            <person name="Kyrpides N.C."/>
        </authorList>
    </citation>
    <scope>NUCLEOTIDE SEQUENCE [LARGE SCALE GENOMIC DNA]</scope>
    <source>
        <strain evidence="1 2">CGMCC 1.5364</strain>
    </source>
</reference>
<comment type="caution">
    <text evidence="1">The sequence shown here is derived from an EMBL/GenBank/DDBJ whole genome shotgun (WGS) entry which is preliminary data.</text>
</comment>
<dbReference type="EMBL" id="VLKU01000022">
    <property type="protein sequence ID" value="TWI27015.1"/>
    <property type="molecule type" value="Genomic_DNA"/>
</dbReference>
<dbReference type="AlphaFoldDB" id="A0A562N4C3"/>
<evidence type="ECO:0000313" key="1">
    <source>
        <dbReference type="EMBL" id="TWI27015.1"/>
    </source>
</evidence>